<keyword evidence="8 9" id="KW-0472">Membrane</keyword>
<comment type="subcellular location">
    <subcellularLocation>
        <location evidence="1 9">Cell membrane</location>
        <topology evidence="1 9">Single-pass membrane protein</topology>
    </subcellularLocation>
</comment>
<keyword evidence="3 9" id="KW-1003">Cell membrane</keyword>
<dbReference type="GO" id="GO:0008320">
    <property type="term" value="F:protein transmembrane transporter activity"/>
    <property type="evidence" value="ECO:0007669"/>
    <property type="project" value="UniProtKB-UniRule"/>
</dbReference>
<evidence type="ECO:0000256" key="2">
    <source>
        <dbReference type="ARBA" id="ARBA00022448"/>
    </source>
</evidence>
<organism evidence="10 11">
    <name type="scientific">Tumidithrix elongata BACA0141</name>
    <dbReference type="NCBI Taxonomy" id="2716417"/>
    <lineage>
        <taxon>Bacteria</taxon>
        <taxon>Bacillati</taxon>
        <taxon>Cyanobacteriota</taxon>
        <taxon>Cyanophyceae</taxon>
        <taxon>Pseudanabaenales</taxon>
        <taxon>Pseudanabaenaceae</taxon>
        <taxon>Tumidithrix</taxon>
        <taxon>Tumidithrix elongata</taxon>
    </lineage>
</organism>
<evidence type="ECO:0000256" key="7">
    <source>
        <dbReference type="ARBA" id="ARBA00023010"/>
    </source>
</evidence>
<sequence>MFGIGWPEVAVISVVAIAIFGAKKLPELGQSLGKTVQGFREEFKQSSDKKVETVEPLTRSADALKSAALKEDVE</sequence>
<evidence type="ECO:0000256" key="4">
    <source>
        <dbReference type="ARBA" id="ARBA00022692"/>
    </source>
</evidence>
<evidence type="ECO:0000256" key="5">
    <source>
        <dbReference type="ARBA" id="ARBA00022927"/>
    </source>
</evidence>
<comment type="similarity">
    <text evidence="9">Belongs to the TatA/E family.</text>
</comment>
<dbReference type="GO" id="GO:0043953">
    <property type="term" value="P:protein transport by the Tat complex"/>
    <property type="evidence" value="ECO:0007669"/>
    <property type="project" value="UniProtKB-UniRule"/>
</dbReference>
<evidence type="ECO:0000256" key="9">
    <source>
        <dbReference type="HAMAP-Rule" id="MF_00236"/>
    </source>
</evidence>
<dbReference type="InterPro" id="IPR006312">
    <property type="entry name" value="TatA/E"/>
</dbReference>
<dbReference type="InterPro" id="IPR003369">
    <property type="entry name" value="TatA/B/E"/>
</dbReference>
<gene>
    <name evidence="9 10" type="primary">tatA</name>
    <name evidence="10" type="ORF">V2H45_00030</name>
</gene>
<dbReference type="AlphaFoldDB" id="A0AAW9PUM4"/>
<dbReference type="PRINTS" id="PR01506">
    <property type="entry name" value="TATBPROTEIN"/>
</dbReference>
<keyword evidence="2 9" id="KW-0813">Transport</keyword>
<comment type="function">
    <text evidence="9">Part of the twin-arginine translocation (Tat) system that transports large folded proteins containing a characteristic twin-arginine motif in their signal peptide across membranes. TatA could form the protein-conducting channel of the Tat system.</text>
</comment>
<dbReference type="Gene3D" id="1.20.5.3310">
    <property type="match status" value="1"/>
</dbReference>
<keyword evidence="5 9" id="KW-0653">Protein transport</keyword>
<evidence type="ECO:0000256" key="1">
    <source>
        <dbReference type="ARBA" id="ARBA00004162"/>
    </source>
</evidence>
<keyword evidence="4 9" id="KW-0812">Transmembrane</keyword>
<evidence type="ECO:0000256" key="8">
    <source>
        <dbReference type="ARBA" id="ARBA00023136"/>
    </source>
</evidence>
<evidence type="ECO:0000313" key="11">
    <source>
        <dbReference type="Proteomes" id="UP001333818"/>
    </source>
</evidence>
<keyword evidence="11" id="KW-1185">Reference proteome</keyword>
<comment type="subunit">
    <text evidence="9">Forms a complex with TatC.</text>
</comment>
<dbReference type="PANTHER" id="PTHR42982">
    <property type="entry name" value="SEC-INDEPENDENT PROTEIN TRANSLOCASE PROTEIN TATA"/>
    <property type="match status" value="1"/>
</dbReference>
<comment type="caution">
    <text evidence="10">The sequence shown here is derived from an EMBL/GenBank/DDBJ whole genome shotgun (WGS) entry which is preliminary data.</text>
</comment>
<dbReference type="HAMAP" id="MF_00236">
    <property type="entry name" value="TatA_E"/>
    <property type="match status" value="1"/>
</dbReference>
<dbReference type="EMBL" id="JAZBJZ010000001">
    <property type="protein sequence ID" value="MEE3715124.1"/>
    <property type="molecule type" value="Genomic_DNA"/>
</dbReference>
<proteinExistence type="inferred from homology"/>
<dbReference type="GO" id="GO:0033281">
    <property type="term" value="C:TAT protein transport complex"/>
    <property type="evidence" value="ECO:0007669"/>
    <property type="project" value="UniProtKB-UniRule"/>
</dbReference>
<evidence type="ECO:0000256" key="6">
    <source>
        <dbReference type="ARBA" id="ARBA00022989"/>
    </source>
</evidence>
<protein>
    <recommendedName>
        <fullName evidence="9">Sec-independent protein translocase protein TatA</fullName>
    </recommendedName>
</protein>
<keyword evidence="6 9" id="KW-1133">Transmembrane helix</keyword>
<name>A0AAW9PUM4_9CYAN</name>
<dbReference type="PANTHER" id="PTHR42982:SF1">
    <property type="entry name" value="SEC-INDEPENDENT PROTEIN TRANSLOCASE PROTEIN TATA"/>
    <property type="match status" value="1"/>
</dbReference>
<dbReference type="RefSeq" id="WP_330481546.1">
    <property type="nucleotide sequence ID" value="NZ_JAZBJZ010000001.1"/>
</dbReference>
<evidence type="ECO:0000313" key="10">
    <source>
        <dbReference type="EMBL" id="MEE3715124.1"/>
    </source>
</evidence>
<reference evidence="10" key="1">
    <citation type="submission" date="2024-01" db="EMBL/GenBank/DDBJ databases">
        <title>Bank of Algae and Cyanobacteria of the Azores (BACA) strain genomes.</title>
        <authorList>
            <person name="Luz R."/>
            <person name="Cordeiro R."/>
            <person name="Fonseca A."/>
            <person name="Goncalves V."/>
        </authorList>
    </citation>
    <scope>NUCLEOTIDE SEQUENCE</scope>
    <source>
        <strain evidence="10">BACA0141</strain>
    </source>
</reference>
<dbReference type="Proteomes" id="UP001333818">
    <property type="component" value="Unassembled WGS sequence"/>
</dbReference>
<evidence type="ECO:0000256" key="3">
    <source>
        <dbReference type="ARBA" id="ARBA00022475"/>
    </source>
</evidence>
<dbReference type="Pfam" id="PF02416">
    <property type="entry name" value="TatA_B_E"/>
    <property type="match status" value="1"/>
</dbReference>
<keyword evidence="7 9" id="KW-0811">Translocation</keyword>
<accession>A0AAW9PUM4</accession>
<dbReference type="NCBIfam" id="TIGR01411">
    <property type="entry name" value="tatAE"/>
    <property type="match status" value="1"/>
</dbReference>